<dbReference type="Proteomes" id="UP001461498">
    <property type="component" value="Unassembled WGS sequence"/>
</dbReference>
<evidence type="ECO:0000259" key="1">
    <source>
        <dbReference type="SMART" id="SM00587"/>
    </source>
</evidence>
<dbReference type="Gene3D" id="3.90.1200.10">
    <property type="match status" value="1"/>
</dbReference>
<protein>
    <recommendedName>
        <fullName evidence="1">CHK kinase-like domain-containing protein</fullName>
    </recommendedName>
</protein>
<dbReference type="SMART" id="SM00587">
    <property type="entry name" value="CHK"/>
    <property type="match status" value="1"/>
</dbReference>
<dbReference type="InterPro" id="IPR015897">
    <property type="entry name" value="CHK_kinase-like"/>
</dbReference>
<evidence type="ECO:0000313" key="3">
    <source>
        <dbReference type="Proteomes" id="UP001461498"/>
    </source>
</evidence>
<sequence>MDKQCLERIMKQCSLNETSISHIENIQYEPAVAKGENYASVILRYRITVQLTNGEKEVKYVIVKTVPECEKEAAFCTETPVFKNEIFMYAVVLKEMEKLMKEFNDTRDKLWADLVGYRNNDVVMVDDLSRKQFVVMDRREMLDFEHSQLAIKALARFHAMSAVLLKRNIIKATDFKTLLFVSSEKMINLFFVCFFNTFGDVVKKHWGSEWSYLPEHLYNAAKSSVERCSNMVKLEKSRFNVINHGDCWTNNIMFKHRIDNSGNKIPIAIRLIDLQMGHCNSFAWDLTYFFYNSIRPDIRRSRYFDLLSIYHKTLKEFLGIYSYPMDEIPTLDCVINEMQRLKFFGISLLISIQAFTSTEVPDSYDLFLAYANHQNPASGININIFNTESFRNKVEEDLKAFVKEGII</sequence>
<keyword evidence="3" id="KW-1185">Reference proteome</keyword>
<accession>A0AAW1DSV8</accession>
<organism evidence="2 3">
    <name type="scientific">Rhynocoris fuscipes</name>
    <dbReference type="NCBI Taxonomy" id="488301"/>
    <lineage>
        <taxon>Eukaryota</taxon>
        <taxon>Metazoa</taxon>
        <taxon>Ecdysozoa</taxon>
        <taxon>Arthropoda</taxon>
        <taxon>Hexapoda</taxon>
        <taxon>Insecta</taxon>
        <taxon>Pterygota</taxon>
        <taxon>Neoptera</taxon>
        <taxon>Paraneoptera</taxon>
        <taxon>Hemiptera</taxon>
        <taxon>Heteroptera</taxon>
        <taxon>Panheteroptera</taxon>
        <taxon>Cimicomorpha</taxon>
        <taxon>Reduviidae</taxon>
        <taxon>Harpactorinae</taxon>
        <taxon>Harpactorini</taxon>
        <taxon>Rhynocoris</taxon>
    </lineage>
</organism>
<dbReference type="PANTHER" id="PTHR11012">
    <property type="entry name" value="PROTEIN KINASE-LIKE DOMAIN-CONTAINING"/>
    <property type="match status" value="1"/>
</dbReference>
<gene>
    <name evidence="2" type="ORF">O3M35_001096</name>
</gene>
<dbReference type="EMBL" id="JAPXFL010000001">
    <property type="protein sequence ID" value="KAK9512733.1"/>
    <property type="molecule type" value="Genomic_DNA"/>
</dbReference>
<evidence type="ECO:0000313" key="2">
    <source>
        <dbReference type="EMBL" id="KAK9512733.1"/>
    </source>
</evidence>
<name>A0AAW1DSV8_9HEMI</name>
<dbReference type="SUPFAM" id="SSF56112">
    <property type="entry name" value="Protein kinase-like (PK-like)"/>
    <property type="match status" value="1"/>
</dbReference>
<feature type="domain" description="CHK kinase-like" evidence="1">
    <location>
        <begin position="123"/>
        <end position="320"/>
    </location>
</feature>
<dbReference type="AlphaFoldDB" id="A0AAW1DSV8"/>
<dbReference type="PANTHER" id="PTHR11012:SF56">
    <property type="entry name" value="CHK KINASE-LIKE DOMAIN-CONTAINING PROTEIN-RELATED"/>
    <property type="match status" value="1"/>
</dbReference>
<comment type="caution">
    <text evidence="2">The sequence shown here is derived from an EMBL/GenBank/DDBJ whole genome shotgun (WGS) entry which is preliminary data.</text>
</comment>
<proteinExistence type="predicted"/>
<dbReference type="InterPro" id="IPR004119">
    <property type="entry name" value="EcKL"/>
</dbReference>
<reference evidence="2 3" key="1">
    <citation type="submission" date="2022-12" db="EMBL/GenBank/DDBJ databases">
        <title>Chromosome-level genome assembly of true bugs.</title>
        <authorList>
            <person name="Ma L."/>
            <person name="Li H."/>
        </authorList>
    </citation>
    <scope>NUCLEOTIDE SEQUENCE [LARGE SCALE GENOMIC DNA]</scope>
    <source>
        <strain evidence="2">Lab_2022b</strain>
    </source>
</reference>
<dbReference type="InterPro" id="IPR011009">
    <property type="entry name" value="Kinase-like_dom_sf"/>
</dbReference>
<dbReference type="Pfam" id="PF02958">
    <property type="entry name" value="EcKL"/>
    <property type="match status" value="1"/>
</dbReference>